<dbReference type="AlphaFoldDB" id="A0A7T8GXT6"/>
<evidence type="ECO:0000313" key="1">
    <source>
        <dbReference type="EMBL" id="QQP39471.1"/>
    </source>
</evidence>
<organism evidence="1 2">
    <name type="scientific">Caligus rogercresseyi</name>
    <name type="common">Sea louse</name>
    <dbReference type="NCBI Taxonomy" id="217165"/>
    <lineage>
        <taxon>Eukaryota</taxon>
        <taxon>Metazoa</taxon>
        <taxon>Ecdysozoa</taxon>
        <taxon>Arthropoda</taxon>
        <taxon>Crustacea</taxon>
        <taxon>Multicrustacea</taxon>
        <taxon>Hexanauplia</taxon>
        <taxon>Copepoda</taxon>
        <taxon>Siphonostomatoida</taxon>
        <taxon>Caligidae</taxon>
        <taxon>Caligus</taxon>
    </lineage>
</organism>
<gene>
    <name evidence="1" type="ORF">FKW44_020361</name>
</gene>
<reference evidence="2" key="1">
    <citation type="submission" date="2021-01" db="EMBL/GenBank/DDBJ databases">
        <title>Caligus Genome Assembly.</title>
        <authorList>
            <person name="Gallardo-Escarate C."/>
        </authorList>
    </citation>
    <scope>NUCLEOTIDE SEQUENCE [LARGE SCALE GENOMIC DNA]</scope>
</reference>
<accession>A0A7T8GXT6</accession>
<dbReference type="EMBL" id="CP045903">
    <property type="protein sequence ID" value="QQP39471.1"/>
    <property type="molecule type" value="Genomic_DNA"/>
</dbReference>
<dbReference type="Proteomes" id="UP000595437">
    <property type="component" value="Chromosome 14"/>
</dbReference>
<feature type="non-terminal residue" evidence="1">
    <location>
        <position position="1"/>
    </location>
</feature>
<proteinExistence type="predicted"/>
<protein>
    <submittedName>
        <fullName evidence="1">Uncharacterized protein</fullName>
    </submittedName>
</protein>
<keyword evidence="2" id="KW-1185">Reference proteome</keyword>
<sequence>SRNGSDEPRKPIALLFIIDHEILMERVIVRKCFWYECGFSSSVSIGSHNTFRNVAEISFRLLNHHKTQFSLPPP</sequence>
<evidence type="ECO:0000313" key="2">
    <source>
        <dbReference type="Proteomes" id="UP000595437"/>
    </source>
</evidence>
<name>A0A7T8GXT6_CALRO</name>